<sequence length="54" mass="6633">MILQEKYCTEYGTIYCEECDEKYTNAKYKWCKLCQINNFKKNFMDWTNGNEQIN</sequence>
<gene>
    <name evidence="1" type="ORF">RhiirC2_764724</name>
</gene>
<feature type="non-terminal residue" evidence="1">
    <location>
        <position position="54"/>
    </location>
</feature>
<dbReference type="Proteomes" id="UP000233469">
    <property type="component" value="Unassembled WGS sequence"/>
</dbReference>
<accession>A0A2N1L4T8</accession>
<comment type="caution">
    <text evidence="1">The sequence shown here is derived from an EMBL/GenBank/DDBJ whole genome shotgun (WGS) entry which is preliminary data.</text>
</comment>
<protein>
    <submittedName>
        <fullName evidence="1">Uncharacterized protein</fullName>
    </submittedName>
</protein>
<evidence type="ECO:0000313" key="1">
    <source>
        <dbReference type="EMBL" id="PKK44382.1"/>
    </source>
</evidence>
<dbReference type="AlphaFoldDB" id="A0A2N1L4T8"/>
<name>A0A2N1L4T8_9GLOM</name>
<organism evidence="1 2">
    <name type="scientific">Rhizophagus irregularis</name>
    <dbReference type="NCBI Taxonomy" id="588596"/>
    <lineage>
        <taxon>Eukaryota</taxon>
        <taxon>Fungi</taxon>
        <taxon>Fungi incertae sedis</taxon>
        <taxon>Mucoromycota</taxon>
        <taxon>Glomeromycotina</taxon>
        <taxon>Glomeromycetes</taxon>
        <taxon>Glomerales</taxon>
        <taxon>Glomeraceae</taxon>
        <taxon>Rhizophagus</taxon>
    </lineage>
</organism>
<evidence type="ECO:0000313" key="2">
    <source>
        <dbReference type="Proteomes" id="UP000233469"/>
    </source>
</evidence>
<dbReference type="EMBL" id="LLXL01009148">
    <property type="protein sequence ID" value="PKK44382.1"/>
    <property type="molecule type" value="Genomic_DNA"/>
</dbReference>
<reference evidence="1 2" key="1">
    <citation type="submission" date="2016-04" db="EMBL/GenBank/DDBJ databases">
        <title>Genome analyses suggest a sexual origin of heterokaryosis in a supposedly ancient asexual fungus.</title>
        <authorList>
            <person name="Ropars J."/>
            <person name="Sedzielewska K."/>
            <person name="Noel J."/>
            <person name="Charron P."/>
            <person name="Farinelli L."/>
            <person name="Marton T."/>
            <person name="Kruger M."/>
            <person name="Pelin A."/>
            <person name="Brachmann A."/>
            <person name="Corradi N."/>
        </authorList>
    </citation>
    <scope>NUCLEOTIDE SEQUENCE [LARGE SCALE GENOMIC DNA]</scope>
    <source>
        <strain evidence="1 2">C2</strain>
    </source>
</reference>
<reference evidence="1 2" key="2">
    <citation type="submission" date="2017-10" db="EMBL/GenBank/DDBJ databases">
        <title>Extensive intraspecific genome diversity in a model arbuscular mycorrhizal fungus.</title>
        <authorList>
            <person name="Chen E.C.H."/>
            <person name="Morin E."/>
            <person name="Baudet D."/>
            <person name="Noel J."/>
            <person name="Ndikumana S."/>
            <person name="Charron P."/>
            <person name="St-Onge C."/>
            <person name="Giorgi J."/>
            <person name="Grigoriev I.V."/>
            <person name="Roux C."/>
            <person name="Martin F.M."/>
            <person name="Corradi N."/>
        </authorList>
    </citation>
    <scope>NUCLEOTIDE SEQUENCE [LARGE SCALE GENOMIC DNA]</scope>
    <source>
        <strain evidence="1 2">C2</strain>
    </source>
</reference>
<proteinExistence type="predicted"/>